<name>A0AAD3H8M0_9STRA</name>
<evidence type="ECO:0000256" key="2">
    <source>
        <dbReference type="ARBA" id="ARBA00023136"/>
    </source>
</evidence>
<organism evidence="4 5">
    <name type="scientific">Chaetoceros tenuissimus</name>
    <dbReference type="NCBI Taxonomy" id="426638"/>
    <lineage>
        <taxon>Eukaryota</taxon>
        <taxon>Sar</taxon>
        <taxon>Stramenopiles</taxon>
        <taxon>Ochrophyta</taxon>
        <taxon>Bacillariophyta</taxon>
        <taxon>Coscinodiscophyceae</taxon>
        <taxon>Chaetocerotophycidae</taxon>
        <taxon>Chaetocerotales</taxon>
        <taxon>Chaetocerotaceae</taxon>
        <taxon>Chaetoceros</taxon>
    </lineage>
</organism>
<reference evidence="4 5" key="1">
    <citation type="journal article" date="2021" name="Sci. Rep.">
        <title>The genome of the diatom Chaetoceros tenuissimus carries an ancient integrated fragment of an extant virus.</title>
        <authorList>
            <person name="Hongo Y."/>
            <person name="Kimura K."/>
            <person name="Takaki Y."/>
            <person name="Yoshida Y."/>
            <person name="Baba S."/>
            <person name="Kobayashi G."/>
            <person name="Nagasaki K."/>
            <person name="Hano T."/>
            <person name="Tomaru Y."/>
        </authorList>
    </citation>
    <scope>NUCLEOTIDE SEQUENCE [LARGE SCALE GENOMIC DNA]</scope>
    <source>
        <strain evidence="4 5">NIES-3715</strain>
    </source>
</reference>
<proteinExistence type="predicted"/>
<dbReference type="AlphaFoldDB" id="A0AAD3H8M0"/>
<dbReference type="EMBL" id="BLLK01000047">
    <property type="protein sequence ID" value="GFH54440.1"/>
    <property type="molecule type" value="Genomic_DNA"/>
</dbReference>
<comment type="subcellular location">
    <subcellularLocation>
        <location evidence="1">Membrane</location>
    </subcellularLocation>
</comment>
<dbReference type="InterPro" id="IPR031968">
    <property type="entry name" value="VASt"/>
</dbReference>
<keyword evidence="5" id="KW-1185">Reference proteome</keyword>
<dbReference type="GO" id="GO:0016020">
    <property type="term" value="C:membrane"/>
    <property type="evidence" value="ECO:0007669"/>
    <property type="project" value="UniProtKB-SubCell"/>
</dbReference>
<accession>A0AAD3H8M0</accession>
<comment type="caution">
    <text evidence="4">The sequence shown here is derived from an EMBL/GenBank/DDBJ whole genome shotgun (WGS) entry which is preliminary data.</text>
</comment>
<dbReference type="PROSITE" id="PS51778">
    <property type="entry name" value="VAST"/>
    <property type="match status" value="1"/>
</dbReference>
<dbReference type="Pfam" id="PF16016">
    <property type="entry name" value="VASt"/>
    <property type="match status" value="1"/>
</dbReference>
<evidence type="ECO:0000313" key="4">
    <source>
        <dbReference type="EMBL" id="GFH54440.1"/>
    </source>
</evidence>
<evidence type="ECO:0000259" key="3">
    <source>
        <dbReference type="PROSITE" id="PS51778"/>
    </source>
</evidence>
<sequence length="307" mass="34084">MPKKKGSYSYVYFMIPLAVAVIPILFAKEILAEEDECVQENNLKMAEFYLSDRTLDTSLAESSISGGSSLTSSFDDLSVDETCYDEVSLTQLCHLLGPVQEMDGGHVTTAIDEARLPPNLEFSTVIELPVGYYRTRKAFLSNSSSFWKESILKRALNYEDIETSGWKHHLGDVIGETNLPRNVKDKDFIGATRETSYRMPAGRLVASSMAYEQCTISEYNDDFFVIKMVTKTPHVPFGSKFIAHTQIVVVRDGNNKCLMICSVEAEFPNGPPLGMSGQIKKGMKKGTIEMFQKIGAHIISCATSYGC</sequence>
<keyword evidence="2" id="KW-0472">Membrane</keyword>
<evidence type="ECO:0000256" key="1">
    <source>
        <dbReference type="ARBA" id="ARBA00004370"/>
    </source>
</evidence>
<evidence type="ECO:0000313" key="5">
    <source>
        <dbReference type="Proteomes" id="UP001054902"/>
    </source>
</evidence>
<dbReference type="Proteomes" id="UP001054902">
    <property type="component" value="Unassembled WGS sequence"/>
</dbReference>
<feature type="domain" description="VASt" evidence="3">
    <location>
        <begin position="117"/>
        <end position="295"/>
    </location>
</feature>
<protein>
    <recommendedName>
        <fullName evidence="3">VASt domain-containing protein</fullName>
    </recommendedName>
</protein>
<gene>
    <name evidence="4" type="ORF">CTEN210_10916</name>
</gene>